<comment type="similarity">
    <text evidence="9">Belongs to the SecD/SecF family. SecD subfamily.</text>
</comment>
<evidence type="ECO:0000256" key="5">
    <source>
        <dbReference type="ARBA" id="ARBA00022927"/>
    </source>
</evidence>
<dbReference type="InterPro" id="IPR048634">
    <property type="entry name" value="SecD_SecF_C"/>
</dbReference>
<dbReference type="FunCoup" id="A0A146G950">
    <property type="interactions" value="309"/>
</dbReference>
<evidence type="ECO:0000256" key="2">
    <source>
        <dbReference type="ARBA" id="ARBA00022448"/>
    </source>
</evidence>
<feature type="transmembrane region" description="Helical" evidence="9">
    <location>
        <begin position="6"/>
        <end position="22"/>
    </location>
</feature>
<dbReference type="AlphaFoldDB" id="A0A146G950"/>
<feature type="domain" description="Protein export membrane protein SecD/SecF C-terminal" evidence="11">
    <location>
        <begin position="581"/>
        <end position="753"/>
    </location>
</feature>
<keyword evidence="6 9" id="KW-1133">Transmembrane helix</keyword>
<evidence type="ECO:0000256" key="4">
    <source>
        <dbReference type="ARBA" id="ARBA00022692"/>
    </source>
</evidence>
<dbReference type="InParanoid" id="A0A146G950"/>
<gene>
    <name evidence="9" type="primary">secD</name>
    <name evidence="10" type="synonym">secF</name>
    <name evidence="14" type="ORF">TSACC_21820</name>
</gene>
<dbReference type="HAMAP" id="MF_01464_B">
    <property type="entry name" value="SecF_B"/>
    <property type="match status" value="1"/>
</dbReference>
<dbReference type="SUPFAM" id="SSF82866">
    <property type="entry name" value="Multidrug efflux transporter AcrB transmembrane domain"/>
    <property type="match status" value="2"/>
</dbReference>
<evidence type="ECO:0000256" key="1">
    <source>
        <dbReference type="ARBA" id="ARBA00004651"/>
    </source>
</evidence>
<dbReference type="Pfam" id="PF22599">
    <property type="entry name" value="SecDF_P1_head"/>
    <property type="match status" value="1"/>
</dbReference>
<evidence type="ECO:0000256" key="8">
    <source>
        <dbReference type="ARBA" id="ARBA00023136"/>
    </source>
</evidence>
<dbReference type="NCBIfam" id="TIGR00916">
    <property type="entry name" value="2A0604s01"/>
    <property type="match status" value="2"/>
</dbReference>
<keyword evidence="2 9" id="KW-0813">Transport</keyword>
<proteinExistence type="inferred from homology"/>
<evidence type="ECO:0000256" key="7">
    <source>
        <dbReference type="ARBA" id="ARBA00023010"/>
    </source>
</evidence>
<dbReference type="InterPro" id="IPR054384">
    <property type="entry name" value="SecDF_P1_head"/>
</dbReference>
<keyword evidence="4 9" id="KW-0812">Transmembrane</keyword>
<evidence type="ECO:0000313" key="15">
    <source>
        <dbReference type="Proteomes" id="UP000076023"/>
    </source>
</evidence>
<feature type="transmembrane region" description="Helical" evidence="9">
    <location>
        <begin position="648"/>
        <end position="665"/>
    </location>
</feature>
<dbReference type="NCBIfam" id="TIGR01129">
    <property type="entry name" value="secD"/>
    <property type="match status" value="1"/>
</dbReference>
<dbReference type="InterPro" id="IPR022645">
    <property type="entry name" value="SecD/SecF_bac"/>
</dbReference>
<comment type="subunit">
    <text evidence="10">Forms a complex with SecD. Part of the essential Sec protein translocation apparatus which comprises SecA, SecYEG and auxiliary proteins SecDF. Other proteins may also be involved.</text>
</comment>
<comment type="subunit">
    <text evidence="9">Forms a complex with SecF. Part of the essential Sec protein translocation apparatus which comprises SecA, SecYEG and auxiliary proteins SecDF. Other proteins may also be involved.</text>
</comment>
<dbReference type="GO" id="GO:0043952">
    <property type="term" value="P:protein transport by the Sec complex"/>
    <property type="evidence" value="ECO:0007669"/>
    <property type="project" value="UniProtKB-UniRule"/>
</dbReference>
<comment type="caution">
    <text evidence="9">Lacks conserved residue(s) required for the propagation of feature annotation.</text>
</comment>
<evidence type="ECO:0000256" key="6">
    <source>
        <dbReference type="ARBA" id="ARBA00022989"/>
    </source>
</evidence>
<dbReference type="Gene3D" id="1.20.1640.10">
    <property type="entry name" value="Multidrug efflux transporter AcrB transmembrane domain"/>
    <property type="match status" value="2"/>
</dbReference>
<evidence type="ECO:0000259" key="13">
    <source>
        <dbReference type="Pfam" id="PF22599"/>
    </source>
</evidence>
<feature type="domain" description="Protein translocase subunit SecDF P1" evidence="12">
    <location>
        <begin position="84"/>
        <end position="143"/>
    </location>
</feature>
<feature type="transmembrane region" description="Helical" evidence="9">
    <location>
        <begin position="702"/>
        <end position="720"/>
    </location>
</feature>
<organism evidence="14 15">
    <name type="scientific">Terrimicrobium sacchariphilum</name>
    <dbReference type="NCBI Taxonomy" id="690879"/>
    <lineage>
        <taxon>Bacteria</taxon>
        <taxon>Pseudomonadati</taxon>
        <taxon>Verrucomicrobiota</taxon>
        <taxon>Terrimicrobiia</taxon>
        <taxon>Terrimicrobiales</taxon>
        <taxon>Terrimicrobiaceae</taxon>
        <taxon>Terrimicrobium</taxon>
    </lineage>
</organism>
<name>A0A146G950_TERSA</name>
<dbReference type="Gene3D" id="3.30.1360.200">
    <property type="match status" value="1"/>
</dbReference>
<feature type="transmembrane region" description="Helical" evidence="9">
    <location>
        <begin position="427"/>
        <end position="455"/>
    </location>
</feature>
<dbReference type="OrthoDB" id="9805019at2"/>
<dbReference type="Proteomes" id="UP000076023">
    <property type="component" value="Unassembled WGS sequence"/>
</dbReference>
<dbReference type="GO" id="GO:0006605">
    <property type="term" value="P:protein targeting"/>
    <property type="evidence" value="ECO:0007669"/>
    <property type="project" value="UniProtKB-UniRule"/>
</dbReference>
<feature type="transmembrane region" description="Helical" evidence="9">
    <location>
        <begin position="399"/>
        <end position="421"/>
    </location>
</feature>
<sequence>MSPIFTFFSGLGLLILFGWYFATDIPSRKRWLGLTLTILVTAFCLQQAIPPEKNIRLGLDLKGGTSFLLKLGDSGNDDISANTLDQAVEVIRKRVDAFGVGEPVITPQGKDRILVQIPGLDAKQVEETKKSLQQVARLEFATVAPGGQALIQQIESGQIVRDPSYVIKDYKTTSPDGTEVTYKLLVKKRPEISGDHVKRAFAYFDQRGWGVSLELDSQGAKDFDAIAARHQGEQLAIMLDGEVISAPTLQASAYFGHASITGNFSEKEARDLSSSLENPLRVPVTIEETHTVSASLGSDSIRSGILSGVFGLILVTIFMVIYYRLVGFIAIIALIINCIMVIGSLSMFHSVLTLPGIAGLILSLGIAVDANVLIYERLREELDAGKGLRAAINSSYQKAFSAIFDAHVTQFLTAAILYWLASGPVKGFALTLTIGIVASMFSSLLVTYTCFDWAFHFNAIKKVTMLHLIRAKRFNFLGHARPFVFASIALVILSIGYFTWRGPANFDADFKGGDLIVFSFKEKVTPDQVRSALASTHLDNSVIQSEQVAGREFISVRTGGGHAAELQQILNEKFPSSGLVFEQVDHIGPLVGQELAYKSGLALALGLLGIFIYVSFRFETSFAVGSIIALLHDLIITIGIFALSGRELSLIMVAAILTIAGYSINDKIVVFDRIRSGFRERGRRSIAQVMNDSINDTLSRTILTGGTVLLTVVALYIFGGPVLNDFAFSLIVGVLIGTYSSIFIASPIVLWWSSLTTGGKGLDAELIETNAESKA</sequence>
<keyword evidence="7 9" id="KW-0811">Translocation</keyword>
<dbReference type="Pfam" id="PF02355">
    <property type="entry name" value="SecD_SecF_C"/>
    <property type="match status" value="2"/>
</dbReference>
<keyword evidence="5 9" id="KW-0653">Protein transport</keyword>
<feature type="transmembrane region" description="Helical" evidence="9">
    <location>
        <begin position="304"/>
        <end position="323"/>
    </location>
</feature>
<dbReference type="GO" id="GO:0065002">
    <property type="term" value="P:intracellular protein transmembrane transport"/>
    <property type="evidence" value="ECO:0007669"/>
    <property type="project" value="UniProtKB-UniRule"/>
</dbReference>
<dbReference type="PANTHER" id="PTHR30081">
    <property type="entry name" value="PROTEIN-EXPORT MEMBRANE PROTEIN SEC"/>
    <property type="match status" value="1"/>
</dbReference>
<comment type="subcellular location">
    <subcellularLocation>
        <location evidence="1 9">Cell membrane</location>
        <topology evidence="1 9">Multi-pass membrane protein</topology>
    </subcellularLocation>
</comment>
<dbReference type="PRINTS" id="PR01755">
    <property type="entry name" value="SECFTRNLCASE"/>
</dbReference>
<evidence type="ECO:0000259" key="12">
    <source>
        <dbReference type="Pfam" id="PF21760"/>
    </source>
</evidence>
<dbReference type="NCBIfam" id="TIGR00966">
    <property type="entry name" value="transloc_SecF"/>
    <property type="match status" value="1"/>
</dbReference>
<reference evidence="15" key="1">
    <citation type="journal article" date="2017" name="Genome Announc.">
        <title>Draft Genome Sequence of Terrimicrobium sacchariphilum NM-5T, a Facultative Anaerobic Soil Bacterium of the Class Spartobacteria.</title>
        <authorList>
            <person name="Qiu Y.L."/>
            <person name="Tourlousse D.M."/>
            <person name="Matsuura N."/>
            <person name="Ohashi A."/>
            <person name="Sekiguchi Y."/>
        </authorList>
    </citation>
    <scope>NUCLEOTIDE SEQUENCE [LARGE SCALE GENOMIC DNA]</scope>
    <source>
        <strain evidence="15">NM-5</strain>
    </source>
</reference>
<dbReference type="HAMAP" id="MF_01463_B">
    <property type="entry name" value="SecD_B"/>
    <property type="match status" value="1"/>
</dbReference>
<comment type="similarity">
    <text evidence="10">Belongs to the SecD/SecF family. SecF subfamily.</text>
</comment>
<feature type="domain" description="Protein export membrane protein SecD/SecF C-terminal" evidence="11">
    <location>
        <begin position="285"/>
        <end position="451"/>
    </location>
</feature>
<dbReference type="InterPro" id="IPR005665">
    <property type="entry name" value="SecF_bac"/>
</dbReference>
<dbReference type="InterPro" id="IPR005791">
    <property type="entry name" value="SecD"/>
</dbReference>
<feature type="transmembrane region" description="Helical" evidence="9">
    <location>
        <begin position="595"/>
        <end position="614"/>
    </location>
</feature>
<evidence type="ECO:0000313" key="14">
    <source>
        <dbReference type="EMBL" id="GAT33404.1"/>
    </source>
</evidence>
<dbReference type="PANTHER" id="PTHR30081:SF1">
    <property type="entry name" value="PROTEIN TRANSLOCASE SUBUNIT SECD"/>
    <property type="match status" value="1"/>
</dbReference>
<feature type="transmembrane region" description="Helical" evidence="9">
    <location>
        <begin position="328"/>
        <end position="351"/>
    </location>
</feature>
<dbReference type="Gene3D" id="3.30.70.3400">
    <property type="match status" value="1"/>
</dbReference>
<dbReference type="InterPro" id="IPR048631">
    <property type="entry name" value="SecD_1st"/>
</dbReference>
<dbReference type="STRING" id="690879.TSACC_21820"/>
<dbReference type="RefSeq" id="WP_075079139.1">
    <property type="nucleotide sequence ID" value="NZ_BDCO01000002.1"/>
</dbReference>
<feature type="domain" description="SecDF P1 head subdomain" evidence="13">
    <location>
        <begin position="183"/>
        <end position="277"/>
    </location>
</feature>
<feature type="transmembrane region" description="Helical" evidence="9">
    <location>
        <begin position="31"/>
        <end position="49"/>
    </location>
</feature>
<keyword evidence="8 9" id="KW-0472">Membrane</keyword>
<comment type="caution">
    <text evidence="14">The sequence shown here is derived from an EMBL/GenBank/DDBJ whole genome shotgun (WGS) entry which is preliminary data.</text>
</comment>
<keyword evidence="15" id="KW-1185">Reference proteome</keyword>
<accession>A0A146G950</accession>
<evidence type="ECO:0000256" key="10">
    <source>
        <dbReference type="HAMAP-Rule" id="MF_01464"/>
    </source>
</evidence>
<dbReference type="InterPro" id="IPR022813">
    <property type="entry name" value="SecD/SecF_arch_bac"/>
</dbReference>
<evidence type="ECO:0000256" key="3">
    <source>
        <dbReference type="ARBA" id="ARBA00022475"/>
    </source>
</evidence>
<evidence type="ECO:0000259" key="11">
    <source>
        <dbReference type="Pfam" id="PF02355"/>
    </source>
</evidence>
<evidence type="ECO:0000256" key="9">
    <source>
        <dbReference type="HAMAP-Rule" id="MF_01463"/>
    </source>
</evidence>
<feature type="transmembrane region" description="Helical" evidence="9">
    <location>
        <begin position="357"/>
        <end position="378"/>
    </location>
</feature>
<dbReference type="Pfam" id="PF21760">
    <property type="entry name" value="SecD_1st"/>
    <property type="match status" value="1"/>
</dbReference>
<dbReference type="FunFam" id="1.20.1640.10:FF:000004">
    <property type="entry name" value="Protein translocase subunit SecD"/>
    <property type="match status" value="1"/>
</dbReference>
<comment type="function">
    <text evidence="9">Part of the Sec protein translocase complex. Interacts with the SecYEG preprotein conducting channel. SecDF uses the proton motive force (PMF) to complete protein translocation after the ATP-dependent function of SecA.</text>
</comment>
<dbReference type="GO" id="GO:0005886">
    <property type="term" value="C:plasma membrane"/>
    <property type="evidence" value="ECO:0007669"/>
    <property type="project" value="UniProtKB-SubCell"/>
</dbReference>
<protein>
    <recommendedName>
        <fullName evidence="9 10">Multifunctional fusion protein</fullName>
    </recommendedName>
    <domain>
        <recommendedName>
            <fullName evidence="9">Protein translocase subunit SecD</fullName>
        </recommendedName>
    </domain>
    <domain>
        <recommendedName>
            <fullName evidence="10">Protein-export membrane protein SecF</fullName>
        </recommendedName>
    </domain>
</protein>
<dbReference type="GO" id="GO:0015450">
    <property type="term" value="F:protein-transporting ATPase activity"/>
    <property type="evidence" value="ECO:0007669"/>
    <property type="project" value="InterPro"/>
</dbReference>
<feature type="transmembrane region" description="Helical" evidence="9">
    <location>
        <begin position="621"/>
        <end position="642"/>
    </location>
</feature>
<dbReference type="EMBL" id="BDCO01000002">
    <property type="protein sequence ID" value="GAT33404.1"/>
    <property type="molecule type" value="Genomic_DNA"/>
</dbReference>
<feature type="transmembrane region" description="Helical" evidence="9">
    <location>
        <begin position="726"/>
        <end position="752"/>
    </location>
</feature>
<dbReference type="InterPro" id="IPR055344">
    <property type="entry name" value="SecD_SecF_C_bact"/>
</dbReference>
<keyword evidence="3 9" id="KW-1003">Cell membrane</keyword>
<feature type="transmembrane region" description="Helical" evidence="9">
    <location>
        <begin position="476"/>
        <end position="500"/>
    </location>
</feature>